<feature type="binding site" evidence="4">
    <location>
        <position position="170"/>
    </location>
    <ligand>
        <name>substrate</name>
    </ligand>
</feature>
<dbReference type="PANTHER" id="PTHR38683">
    <property type="entry name" value="CHORISMATE PYRUVATE-LYASE"/>
    <property type="match status" value="1"/>
</dbReference>
<feature type="binding site" evidence="4">
    <location>
        <position position="111"/>
    </location>
    <ligand>
        <name>substrate</name>
    </ligand>
</feature>
<keyword evidence="4" id="KW-0670">Pyruvate</keyword>
<comment type="caution">
    <text evidence="5">The sequence shown here is derived from an EMBL/GenBank/DDBJ whole genome shotgun (WGS) entry which is preliminary data.</text>
</comment>
<dbReference type="OrthoDB" id="9789493at2"/>
<evidence type="ECO:0000313" key="6">
    <source>
        <dbReference type="Proteomes" id="UP000321201"/>
    </source>
</evidence>
<evidence type="ECO:0000256" key="1">
    <source>
        <dbReference type="ARBA" id="ARBA00022490"/>
    </source>
</evidence>
<dbReference type="GO" id="GO:0042866">
    <property type="term" value="P:pyruvate biosynthetic process"/>
    <property type="evidence" value="ECO:0007669"/>
    <property type="project" value="UniProtKB-UniRule"/>
</dbReference>
<comment type="similarity">
    <text evidence="4">Belongs to the UbiC family.</text>
</comment>
<dbReference type="AlphaFoldDB" id="A0A5C7EQY1"/>
<dbReference type="InterPro" id="IPR028978">
    <property type="entry name" value="Chorismate_lyase_/UTRA_dom_sf"/>
</dbReference>
<sequence>MEAAPRSICWRSRLEGCPDGYRRWLLNRGSLTARIRRACPAFSVQHVAQGLAQPFPDERERLGLRPRELALVREVFLCCGDVPVVFAHSVVARRDLNGPWRWLSRLGARPLGEALFTDPLTRRTPLEFSRLRPGHALFRHAVARLAVQPPELWARRSLFRQQGRSLLVTEVFLPDVLRLRP</sequence>
<accession>A0A5C7EQY1</accession>
<dbReference type="FunCoup" id="A0A5C7EQY1">
    <property type="interactions" value="156"/>
</dbReference>
<keyword evidence="6" id="KW-1185">Reference proteome</keyword>
<dbReference type="EMBL" id="VPFL01000044">
    <property type="protein sequence ID" value="TXF09898.1"/>
    <property type="molecule type" value="Genomic_DNA"/>
</dbReference>
<evidence type="ECO:0000256" key="2">
    <source>
        <dbReference type="ARBA" id="ARBA00022688"/>
    </source>
</evidence>
<reference evidence="5 6" key="1">
    <citation type="submission" date="2019-08" db="EMBL/GenBank/DDBJ databases">
        <title>Pelomicrobium methylotrophicum gen. nov., sp. nov. a moderately thermophilic, facultatively anaerobic, lithoautotrophic and methylotrophic bacterium isolated from a terrestrial mud volcano.</title>
        <authorList>
            <person name="Slobodkina G.B."/>
            <person name="Merkel A.Y."/>
            <person name="Slobodkin A.I."/>
        </authorList>
    </citation>
    <scope>NUCLEOTIDE SEQUENCE [LARGE SCALE GENOMIC DNA]</scope>
    <source>
        <strain evidence="5 6">SM250</strain>
    </source>
</reference>
<dbReference type="InterPro" id="IPR007440">
    <property type="entry name" value="Chorismate--pyruvate_lyase"/>
</dbReference>
<evidence type="ECO:0000256" key="4">
    <source>
        <dbReference type="HAMAP-Rule" id="MF_01632"/>
    </source>
</evidence>
<gene>
    <name evidence="4" type="primary">ubiC</name>
    <name evidence="5" type="ORF">FR698_16375</name>
</gene>
<keyword evidence="1 4" id="KW-0963">Cytoplasm</keyword>
<comment type="caution">
    <text evidence="4">Lacks conserved residue(s) required for the propagation of feature annotation.</text>
</comment>
<dbReference type="GO" id="GO:0008813">
    <property type="term" value="F:chorismate lyase activity"/>
    <property type="evidence" value="ECO:0007669"/>
    <property type="project" value="UniProtKB-UniRule"/>
</dbReference>
<keyword evidence="2 4" id="KW-0831">Ubiquinone biosynthesis</keyword>
<evidence type="ECO:0000313" key="5">
    <source>
        <dbReference type="EMBL" id="TXF09898.1"/>
    </source>
</evidence>
<comment type="function">
    <text evidence="4">Removes the pyruvyl group from chorismate, with concomitant aromatization of the ring, to provide 4-hydroxybenzoate (4HB) for the ubiquinone pathway.</text>
</comment>
<organism evidence="5 6">
    <name type="scientific">Pelomicrobium methylotrophicum</name>
    <dbReference type="NCBI Taxonomy" id="2602750"/>
    <lineage>
        <taxon>Bacteria</taxon>
        <taxon>Pseudomonadati</taxon>
        <taxon>Pseudomonadota</taxon>
        <taxon>Hydrogenophilia</taxon>
        <taxon>Hydrogenophilia incertae sedis</taxon>
        <taxon>Pelomicrobium</taxon>
    </lineage>
</organism>
<dbReference type="SUPFAM" id="SSF64288">
    <property type="entry name" value="Chorismate lyase-like"/>
    <property type="match status" value="1"/>
</dbReference>
<name>A0A5C7EQY1_9PROT</name>
<comment type="catalytic activity">
    <reaction evidence="4">
        <text>chorismate = 4-hydroxybenzoate + pyruvate</text>
        <dbReference type="Rhea" id="RHEA:16505"/>
        <dbReference type="ChEBI" id="CHEBI:15361"/>
        <dbReference type="ChEBI" id="CHEBI:17879"/>
        <dbReference type="ChEBI" id="CHEBI:29748"/>
        <dbReference type="EC" id="4.1.3.40"/>
    </reaction>
</comment>
<dbReference type="RefSeq" id="WP_147801261.1">
    <property type="nucleotide sequence ID" value="NZ_VPFL01000044.1"/>
</dbReference>
<dbReference type="Proteomes" id="UP000321201">
    <property type="component" value="Unassembled WGS sequence"/>
</dbReference>
<feature type="binding site" evidence="4">
    <location>
        <position position="73"/>
    </location>
    <ligand>
        <name>substrate</name>
    </ligand>
</feature>
<dbReference type="EC" id="4.1.3.40" evidence="4"/>
<keyword evidence="3 4" id="KW-0456">Lyase</keyword>
<dbReference type="PANTHER" id="PTHR38683:SF1">
    <property type="entry name" value="CHORISMATE PYRUVATE-LYASE"/>
    <property type="match status" value="1"/>
</dbReference>
<dbReference type="Gene3D" id="3.40.1410.10">
    <property type="entry name" value="Chorismate lyase-like"/>
    <property type="match status" value="1"/>
</dbReference>
<dbReference type="UniPathway" id="UPA00232"/>
<dbReference type="HAMAP" id="MF_01632">
    <property type="entry name" value="UbiC"/>
    <property type="match status" value="1"/>
</dbReference>
<evidence type="ECO:0000256" key="3">
    <source>
        <dbReference type="ARBA" id="ARBA00023239"/>
    </source>
</evidence>
<dbReference type="GO" id="GO:0005829">
    <property type="term" value="C:cytosol"/>
    <property type="evidence" value="ECO:0007669"/>
    <property type="project" value="TreeGrafter"/>
</dbReference>
<dbReference type="GO" id="GO:0006744">
    <property type="term" value="P:ubiquinone biosynthetic process"/>
    <property type="evidence" value="ECO:0007669"/>
    <property type="project" value="UniProtKB-UniRule"/>
</dbReference>
<comment type="subcellular location">
    <subcellularLocation>
        <location evidence="4">Cytoplasm</location>
    </subcellularLocation>
</comment>
<protein>
    <recommendedName>
        <fullName evidence="4">Probable chorismate pyruvate-lyase</fullName>
        <shortName evidence="4">CL</shortName>
        <shortName evidence="4">CPL</shortName>
        <ecNumber evidence="4">4.1.3.40</ecNumber>
    </recommendedName>
</protein>
<dbReference type="Pfam" id="PF04345">
    <property type="entry name" value="Chor_lyase"/>
    <property type="match status" value="1"/>
</dbReference>
<proteinExistence type="inferred from homology"/>
<dbReference type="InParanoid" id="A0A5C7EQY1"/>
<comment type="pathway">
    <text evidence="4">Cofactor biosynthesis; ubiquinone biosynthesis.</text>
</comment>